<dbReference type="Gene3D" id="3.60.21.10">
    <property type="match status" value="1"/>
</dbReference>
<reference evidence="3 4" key="1">
    <citation type="submission" date="2019-07" db="EMBL/GenBank/DDBJ databases">
        <title>Whole genome shotgun sequence of Halolactibacillus alkaliphilus NBRC 103919.</title>
        <authorList>
            <person name="Hosoyama A."/>
            <person name="Uohara A."/>
            <person name="Ohji S."/>
            <person name="Ichikawa N."/>
        </authorList>
    </citation>
    <scope>NUCLEOTIDE SEQUENCE [LARGE SCALE GENOMIC DNA]</scope>
    <source>
        <strain evidence="3 4">NBRC 103919</strain>
    </source>
</reference>
<dbReference type="SUPFAM" id="SSF56300">
    <property type="entry name" value="Metallo-dependent phosphatases"/>
    <property type="match status" value="1"/>
</dbReference>
<organism evidence="3 4">
    <name type="scientific">Halolactibacillus alkaliphilus</name>
    <dbReference type="NCBI Taxonomy" id="442899"/>
    <lineage>
        <taxon>Bacteria</taxon>
        <taxon>Bacillati</taxon>
        <taxon>Bacillota</taxon>
        <taxon>Bacilli</taxon>
        <taxon>Bacillales</taxon>
        <taxon>Bacillaceae</taxon>
        <taxon>Halolactibacillus</taxon>
    </lineage>
</organism>
<sequence length="384" mass="43963">MMKFFKKISWLYIILLFVVGCSEVFTGEGHDVNIKREIKAVEKKVPDALITRRVRLGGFGDVLIHGRVYDDARVNGGFDFTPMVEPLMPYMSRYDILTANQETMIGGVAHGLSTYPRFNSPKEVGDLLKYMGVDIVNLANNHTLDRGEAVIQSALKHWDALDIPYIGSYKDETDQQELRLIEKNDIRFAFLGYTYGTNGIPIPNGKDHLVSIIDEEQMIMDIKAAKKVADVIVMHVHFGLEYERMPNNEQKRLAQAMIDEGVDVIFGHHPHVLQPAEWIEREDGSRGFVIYSLGNFLSGQDQLYRQLGGIVNITVEKTGNRIQLKDPEMLLTYVDFNLTPKRDYRVYPLSDVTHEMLTNHKTVEEELKQHYRQWLPDITFIGSD</sequence>
<proteinExistence type="inferred from homology"/>
<dbReference type="PANTHER" id="PTHR33393">
    <property type="entry name" value="POLYGLUTAMINE SYNTHESIS ACCESSORY PROTEIN RV0574C-RELATED"/>
    <property type="match status" value="1"/>
</dbReference>
<dbReference type="CDD" id="cd07381">
    <property type="entry name" value="MPP_CapA"/>
    <property type="match status" value="1"/>
</dbReference>
<dbReference type="InterPro" id="IPR019079">
    <property type="entry name" value="Capsule_synth_CapA"/>
</dbReference>
<dbReference type="Proteomes" id="UP000321400">
    <property type="component" value="Unassembled WGS sequence"/>
</dbReference>
<dbReference type="InterPro" id="IPR052169">
    <property type="entry name" value="CW_Biosynth-Accessory"/>
</dbReference>
<protein>
    <submittedName>
        <fullName evidence="3">Capsular polysaccharide biosynthesis protein</fullName>
    </submittedName>
</protein>
<accession>A0A511X147</accession>
<dbReference type="Pfam" id="PF09587">
    <property type="entry name" value="PGA_cap"/>
    <property type="match status" value="1"/>
</dbReference>
<feature type="domain" description="Capsule synthesis protein CapA" evidence="2">
    <location>
        <begin position="55"/>
        <end position="300"/>
    </location>
</feature>
<dbReference type="SMART" id="SM00854">
    <property type="entry name" value="PGA_cap"/>
    <property type="match status" value="1"/>
</dbReference>
<dbReference type="EMBL" id="BJYE01000010">
    <property type="protein sequence ID" value="GEN56620.1"/>
    <property type="molecule type" value="Genomic_DNA"/>
</dbReference>
<gene>
    <name evidence="3" type="ORF">HAL01_10840</name>
</gene>
<name>A0A511X147_9BACI</name>
<comment type="caution">
    <text evidence="3">The sequence shown here is derived from an EMBL/GenBank/DDBJ whole genome shotgun (WGS) entry which is preliminary data.</text>
</comment>
<dbReference type="AlphaFoldDB" id="A0A511X147"/>
<evidence type="ECO:0000313" key="4">
    <source>
        <dbReference type="Proteomes" id="UP000321400"/>
    </source>
</evidence>
<dbReference type="STRING" id="442899.SAMN05720591_10936"/>
<dbReference type="PROSITE" id="PS51257">
    <property type="entry name" value="PROKAR_LIPOPROTEIN"/>
    <property type="match status" value="1"/>
</dbReference>
<evidence type="ECO:0000256" key="1">
    <source>
        <dbReference type="ARBA" id="ARBA00005662"/>
    </source>
</evidence>
<dbReference type="PANTHER" id="PTHR33393:SF12">
    <property type="entry name" value="CAPSULE BIOSYNTHESIS PROTEIN CAPA"/>
    <property type="match status" value="1"/>
</dbReference>
<keyword evidence="4" id="KW-1185">Reference proteome</keyword>
<dbReference type="InterPro" id="IPR029052">
    <property type="entry name" value="Metallo-depent_PP-like"/>
</dbReference>
<evidence type="ECO:0000259" key="2">
    <source>
        <dbReference type="SMART" id="SM00854"/>
    </source>
</evidence>
<comment type="similarity">
    <text evidence="1">Belongs to the CapA family.</text>
</comment>
<dbReference type="OrthoDB" id="9810906at2"/>
<evidence type="ECO:0000313" key="3">
    <source>
        <dbReference type="EMBL" id="GEN56620.1"/>
    </source>
</evidence>
<dbReference type="RefSeq" id="WP_089801034.1">
    <property type="nucleotide sequence ID" value="NZ_BJYE01000010.1"/>
</dbReference>